<dbReference type="EMBL" id="PUHR01000075">
    <property type="protein sequence ID" value="KAG0668209.1"/>
    <property type="molecule type" value="Genomic_DNA"/>
</dbReference>
<accession>A0A9P6W9L5</accession>
<dbReference type="AlphaFoldDB" id="A0A9P6W9L5"/>
<reference evidence="1 2" key="1">
    <citation type="submission" date="2020-11" db="EMBL/GenBank/DDBJ databases">
        <title>Kefir isolates.</title>
        <authorList>
            <person name="Marcisauskas S."/>
            <person name="Kim Y."/>
            <person name="Blasche S."/>
        </authorList>
    </citation>
    <scope>NUCLEOTIDE SEQUENCE [LARGE SCALE GENOMIC DNA]</scope>
    <source>
        <strain evidence="1 2">OG2</strain>
    </source>
</reference>
<evidence type="ECO:0000313" key="1">
    <source>
        <dbReference type="EMBL" id="KAG0668209.1"/>
    </source>
</evidence>
<evidence type="ECO:0000313" key="2">
    <source>
        <dbReference type="Proteomes" id="UP000750334"/>
    </source>
</evidence>
<dbReference type="Proteomes" id="UP000750334">
    <property type="component" value="Unassembled WGS sequence"/>
</dbReference>
<sequence length="467" mass="54088">MNRYDRQLRLWGKEGQLLLTQSHVCIVGPESVLLQETIKNLVLVGITSFYWFNELSTENRDSTTNLFYDNLIEDMRPLSPNEISIVKQSIHDWDSVMRNKPISLMLLLCEGQDLDIVLRQGLAQLQFPVIMSYSRGLYGYVHVKLNEPHFIIESRPDYEIPSFYLDNPWSELSQYMESIEIESLDEYSLAQLPYIVLLYKVLQHLKSMNETISNKMIKDTLQDWYIKEINLKGQYDLNFDEARRYSHLAITNINFLLKLNELNEYCQNKSLKEHKWNDPYNEFATTLLQALSIYLQENNGNNVLVDENLPDMESSTKHFRTLQKIYQERAKTSLMKFKGAVSQVCVSNHKVLPDNNLIASFYQNVKNIRCIKPSSCTIPEFLSNQSQKDYTPILKALISLQNNTPNPMSLSHFNDKALNLAENYPTSSLLAGLVSEEAIKLITHQYVPIDNTLTYDGMNNEMVTGTF</sequence>
<keyword evidence="2" id="KW-1185">Reference proteome</keyword>
<dbReference type="SUPFAM" id="SSF69572">
    <property type="entry name" value="Activating enzymes of the ubiquitin-like proteins"/>
    <property type="match status" value="1"/>
</dbReference>
<proteinExistence type="predicted"/>
<protein>
    <recommendedName>
        <fullName evidence="3">NEDD8-activating enzyme E1 regulatory subunit</fullName>
    </recommendedName>
</protein>
<dbReference type="Gene3D" id="3.40.50.720">
    <property type="entry name" value="NAD(P)-binding Rossmann-like Domain"/>
    <property type="match status" value="2"/>
</dbReference>
<dbReference type="OrthoDB" id="1708823at2759"/>
<name>A0A9P6W9L5_MAUEX</name>
<evidence type="ECO:0008006" key="3">
    <source>
        <dbReference type="Google" id="ProtNLM"/>
    </source>
</evidence>
<organism evidence="1 2">
    <name type="scientific">Maudiozyma exigua</name>
    <name type="common">Yeast</name>
    <name type="synonym">Kazachstania exigua</name>
    <dbReference type="NCBI Taxonomy" id="34358"/>
    <lineage>
        <taxon>Eukaryota</taxon>
        <taxon>Fungi</taxon>
        <taxon>Dikarya</taxon>
        <taxon>Ascomycota</taxon>
        <taxon>Saccharomycotina</taxon>
        <taxon>Saccharomycetes</taxon>
        <taxon>Saccharomycetales</taxon>
        <taxon>Saccharomycetaceae</taxon>
        <taxon>Maudiozyma</taxon>
    </lineage>
</organism>
<comment type="caution">
    <text evidence="1">The sequence shown here is derived from an EMBL/GenBank/DDBJ whole genome shotgun (WGS) entry which is preliminary data.</text>
</comment>
<dbReference type="InterPro" id="IPR035985">
    <property type="entry name" value="Ubiquitin-activating_enz"/>
</dbReference>
<gene>
    <name evidence="1" type="ORF">C6P45_004910</name>
</gene>
<dbReference type="GO" id="GO:0008641">
    <property type="term" value="F:ubiquitin-like modifier activating enzyme activity"/>
    <property type="evidence" value="ECO:0007669"/>
    <property type="project" value="InterPro"/>
</dbReference>